<dbReference type="AlphaFoldDB" id="A0A6C0FB15"/>
<reference evidence="1" key="1">
    <citation type="journal article" date="2020" name="Nature">
        <title>Giant virus diversity and host interactions through global metagenomics.</title>
        <authorList>
            <person name="Schulz F."/>
            <person name="Roux S."/>
            <person name="Paez-Espino D."/>
            <person name="Jungbluth S."/>
            <person name="Walsh D.A."/>
            <person name="Denef V.J."/>
            <person name="McMahon K.D."/>
            <person name="Konstantinidis K.T."/>
            <person name="Eloe-Fadrosh E.A."/>
            <person name="Kyrpides N.C."/>
            <person name="Woyke T."/>
        </authorList>
    </citation>
    <scope>NUCLEOTIDE SEQUENCE</scope>
    <source>
        <strain evidence="1">GVMAG-S-ERX556126-94</strain>
    </source>
</reference>
<proteinExistence type="predicted"/>
<evidence type="ECO:0000313" key="1">
    <source>
        <dbReference type="EMBL" id="QHT39056.1"/>
    </source>
</evidence>
<sequence>MNSDYCIIDPRPSEAFKDKTFSDFKKKDVYNTLFKCIDEGKLEEACYWVTECVCSGYSIDLFEKLVLHSSKIIHVNSPKLPEYLWRKYDVFTKSYNHIGKKQKDQLIHLRNTQSVRNVFFDLVVTMAISPKTKRFDKYPKVNEEHFQYGKIQSKLSATMQILPSHIIRFTDPEELKIIMNEFLFHLKNVNGGYENAIYWVAWLIQWEKMNKKKKVKFEIECRDISEVDPKHCKDPIWMLWEIIFYECSERSKDIQIQIQSLYRFFRNDYTCGKRNSRLPLIYHAIGYLSLPLKFTIPIRKENNVFIQTQCNVNLMFKAKKNNEVKTYTPPPEKIKKSNNAEKEIALSKYNVLIGIDEINR</sequence>
<protein>
    <submittedName>
        <fullName evidence="1">Uncharacterized protein</fullName>
    </submittedName>
</protein>
<organism evidence="1">
    <name type="scientific">viral metagenome</name>
    <dbReference type="NCBI Taxonomy" id="1070528"/>
    <lineage>
        <taxon>unclassified sequences</taxon>
        <taxon>metagenomes</taxon>
        <taxon>organismal metagenomes</taxon>
    </lineage>
</organism>
<accession>A0A6C0FB15</accession>
<dbReference type="EMBL" id="MN738838">
    <property type="protein sequence ID" value="QHT39056.1"/>
    <property type="molecule type" value="Genomic_DNA"/>
</dbReference>
<name>A0A6C0FB15_9ZZZZ</name>